<proteinExistence type="predicted"/>
<gene>
    <name evidence="1" type="ORF">CLLI_24440</name>
</gene>
<sequence>MHRGYSADKAEAISNFTGTQQEIIALAAGATIYSGYSYTSGSGTDWYISFSWGWSSEPFFKGTDLIGIRILGSVNGTTAACTVSSSGSYAIANYYVQNDSTVSGGPNYLTFFKPDVSTGQFIYLCKHGLKHILIILT</sequence>
<organism evidence="1 2">
    <name type="scientific">Clostridium liquoris</name>
    <dbReference type="NCBI Taxonomy" id="1289519"/>
    <lineage>
        <taxon>Bacteria</taxon>
        <taxon>Bacillati</taxon>
        <taxon>Bacillota</taxon>
        <taxon>Clostridia</taxon>
        <taxon>Eubacteriales</taxon>
        <taxon>Clostridiaceae</taxon>
        <taxon>Clostridium</taxon>
    </lineage>
</organism>
<dbReference type="Proteomes" id="UP000239706">
    <property type="component" value="Unassembled WGS sequence"/>
</dbReference>
<reference evidence="1 2" key="1">
    <citation type="submission" date="2018-03" db="EMBL/GenBank/DDBJ databases">
        <title>Genome sequence of Clostridium liquoris DSM 100320.</title>
        <authorList>
            <person name="Poehlein A."/>
            <person name="Daniel R."/>
        </authorList>
    </citation>
    <scope>NUCLEOTIDE SEQUENCE [LARGE SCALE GENOMIC DNA]</scope>
    <source>
        <strain evidence="1 2">DSM 100320</strain>
    </source>
</reference>
<name>A0A2T0B0Y9_9CLOT</name>
<evidence type="ECO:0000313" key="2">
    <source>
        <dbReference type="Proteomes" id="UP000239706"/>
    </source>
</evidence>
<evidence type="ECO:0000313" key="1">
    <source>
        <dbReference type="EMBL" id="PRR77274.1"/>
    </source>
</evidence>
<accession>A0A2T0B0Y9</accession>
<dbReference type="OrthoDB" id="2084789at2"/>
<dbReference type="RefSeq" id="WP_106064484.1">
    <property type="nucleotide sequence ID" value="NZ_PVXO01000066.1"/>
</dbReference>
<dbReference type="EMBL" id="PVXO01000066">
    <property type="protein sequence ID" value="PRR77274.1"/>
    <property type="molecule type" value="Genomic_DNA"/>
</dbReference>
<dbReference type="AlphaFoldDB" id="A0A2T0B0Y9"/>
<protein>
    <submittedName>
        <fullName evidence="1">Uncharacterized protein</fullName>
    </submittedName>
</protein>
<comment type="caution">
    <text evidence="1">The sequence shown here is derived from an EMBL/GenBank/DDBJ whole genome shotgun (WGS) entry which is preliminary data.</text>
</comment>
<keyword evidence="2" id="KW-1185">Reference proteome</keyword>